<gene>
    <name evidence="2" type="ORF">B7463_g10036</name>
</gene>
<proteinExistence type="predicted"/>
<feature type="compositionally biased region" description="Basic and acidic residues" evidence="1">
    <location>
        <begin position="143"/>
        <end position="165"/>
    </location>
</feature>
<keyword evidence="3" id="KW-1185">Reference proteome</keyword>
<feature type="region of interest" description="Disordered" evidence="1">
    <location>
        <begin position="45"/>
        <end position="95"/>
    </location>
</feature>
<feature type="non-terminal residue" evidence="2">
    <location>
        <position position="1"/>
    </location>
</feature>
<sequence>MLIKLLNQTSFKIREKEEVEEFAYLNKEKRIKDDDYIDNLKIILNNDEEEEEEDEDKEIKDFIVNDNNKEEDNDKDDNNEDNEKEEEEDEDNEKIEDYISDNNVGLRLDIQQSDLEIGILVDNNNKQQPEEDSEEGFEEESEEGSKEISEESLEDSSKEDQEKSIVGESLRVSKKNLDFNLDFKLKDNVEQVLMITLKEVKITRLDLFYKDRKKFKVYLA</sequence>
<feature type="region of interest" description="Disordered" evidence="1">
    <location>
        <begin position="121"/>
        <end position="167"/>
    </location>
</feature>
<evidence type="ECO:0000313" key="2">
    <source>
        <dbReference type="EMBL" id="RFU26311.1"/>
    </source>
</evidence>
<accession>A0A3E2GYX6</accession>
<feature type="compositionally biased region" description="Acidic residues" evidence="1">
    <location>
        <begin position="130"/>
        <end position="142"/>
    </location>
</feature>
<name>A0A3E2GYX6_SCYLI</name>
<dbReference type="Proteomes" id="UP000258309">
    <property type="component" value="Unassembled WGS sequence"/>
</dbReference>
<dbReference type="AlphaFoldDB" id="A0A3E2GYX6"/>
<feature type="non-terminal residue" evidence="2">
    <location>
        <position position="220"/>
    </location>
</feature>
<feature type="compositionally biased region" description="Acidic residues" evidence="1">
    <location>
        <begin position="73"/>
        <end position="94"/>
    </location>
</feature>
<evidence type="ECO:0000313" key="3">
    <source>
        <dbReference type="Proteomes" id="UP000258309"/>
    </source>
</evidence>
<evidence type="ECO:0000256" key="1">
    <source>
        <dbReference type="SAM" id="MobiDB-lite"/>
    </source>
</evidence>
<feature type="compositionally biased region" description="Basic and acidic residues" evidence="1">
    <location>
        <begin position="57"/>
        <end position="72"/>
    </location>
</feature>
<protein>
    <submittedName>
        <fullName evidence="2">Uncharacterized protein</fullName>
    </submittedName>
</protein>
<feature type="compositionally biased region" description="Acidic residues" evidence="1">
    <location>
        <begin position="46"/>
        <end position="56"/>
    </location>
</feature>
<reference evidence="2 3" key="1">
    <citation type="submission" date="2018-05" db="EMBL/GenBank/DDBJ databases">
        <title>Draft genome sequence of Scytalidium lignicola DSM 105466, a ubiquitous saprotrophic fungus.</title>
        <authorList>
            <person name="Buettner E."/>
            <person name="Gebauer A.M."/>
            <person name="Hofrichter M."/>
            <person name="Liers C."/>
            <person name="Kellner H."/>
        </authorList>
    </citation>
    <scope>NUCLEOTIDE SEQUENCE [LARGE SCALE GENOMIC DNA]</scope>
    <source>
        <strain evidence="2 3">DSM 105466</strain>
    </source>
</reference>
<organism evidence="2 3">
    <name type="scientific">Scytalidium lignicola</name>
    <name type="common">Hyphomycete</name>
    <dbReference type="NCBI Taxonomy" id="5539"/>
    <lineage>
        <taxon>Eukaryota</taxon>
        <taxon>Fungi</taxon>
        <taxon>Dikarya</taxon>
        <taxon>Ascomycota</taxon>
        <taxon>Pezizomycotina</taxon>
        <taxon>Leotiomycetes</taxon>
        <taxon>Leotiomycetes incertae sedis</taxon>
        <taxon>Scytalidium</taxon>
    </lineage>
</organism>
<dbReference type="EMBL" id="NCSJ02000270">
    <property type="protein sequence ID" value="RFU26311.1"/>
    <property type="molecule type" value="Genomic_DNA"/>
</dbReference>
<comment type="caution">
    <text evidence="2">The sequence shown here is derived from an EMBL/GenBank/DDBJ whole genome shotgun (WGS) entry which is preliminary data.</text>
</comment>